<dbReference type="OrthoDB" id="10262005at2759"/>
<keyword evidence="5" id="KW-1185">Reference proteome</keyword>
<dbReference type="CDD" id="cd21340">
    <property type="entry name" value="PPP1R42"/>
    <property type="match status" value="1"/>
</dbReference>
<keyword evidence="1" id="KW-0433">Leucine-rich repeat</keyword>
<dbReference type="InterPro" id="IPR032675">
    <property type="entry name" value="LRR_dom_sf"/>
</dbReference>
<organism evidence="4 5">
    <name type="scientific">Araneus ventricosus</name>
    <name type="common">Orbweaver spider</name>
    <name type="synonym">Epeira ventricosa</name>
    <dbReference type="NCBI Taxonomy" id="182803"/>
    <lineage>
        <taxon>Eukaryota</taxon>
        <taxon>Metazoa</taxon>
        <taxon>Ecdysozoa</taxon>
        <taxon>Arthropoda</taxon>
        <taxon>Chelicerata</taxon>
        <taxon>Arachnida</taxon>
        <taxon>Araneae</taxon>
        <taxon>Araneomorphae</taxon>
        <taxon>Entelegynae</taxon>
        <taxon>Araneoidea</taxon>
        <taxon>Araneidae</taxon>
        <taxon>Araneus</taxon>
    </lineage>
</organism>
<comment type="caution">
    <text evidence="4">The sequence shown here is derived from an EMBL/GenBank/DDBJ whole genome shotgun (WGS) entry which is preliminary data.</text>
</comment>
<dbReference type="SMART" id="SM00365">
    <property type="entry name" value="LRR_SD22"/>
    <property type="match status" value="5"/>
</dbReference>
<dbReference type="InterPro" id="IPR001611">
    <property type="entry name" value="Leu-rich_rpt"/>
</dbReference>
<evidence type="ECO:0000313" key="4">
    <source>
        <dbReference type="EMBL" id="GBM41377.1"/>
    </source>
</evidence>
<evidence type="ECO:0000256" key="3">
    <source>
        <dbReference type="SAM" id="MobiDB-lite"/>
    </source>
</evidence>
<dbReference type="EMBL" id="BGPR01000960">
    <property type="protein sequence ID" value="GBM41377.1"/>
    <property type="molecule type" value="Genomic_DNA"/>
</dbReference>
<sequence length="378" mass="43859">MVTVNRNFTVQCYRIRRSKTGKFVPFHVFPGLRCVTSKEKRKMKINTELIQRCSSKHLLPVQGGGDIMDRITHLYLQEQYIRKIENLHTCRNLRALYLYDNKIEKIENLEELNRLNCLYLHKNFIGRMENLDSLCQLTVLNLSHNCISKVEGLDSLCELRELYLQYQNLPEDQSLEFDTTTVTWLSECLKVLNVSGNKLTSLDPLRPLEYLEHFTAEDNDVCDLQDVVDVFGNWKTVRVIKLTGNPVCHFRKYRDNVVVSCLELEELDGKVISQPYRNFLLNWKQCQTLQDRKKESYTVLRPFLETQIKNKQLTPPRAVRSASVAPKTDRSGSSASSSQSETSYGSKNRSKSAQRMGPKTKSLQEVPLKLMKKITKNR</sequence>
<feature type="compositionally biased region" description="Low complexity" evidence="3">
    <location>
        <begin position="331"/>
        <end position="346"/>
    </location>
</feature>
<dbReference type="PANTHER" id="PTHR46652:SF3">
    <property type="entry name" value="LEUCINE-RICH REPEAT-CONTAINING PROTEIN 9"/>
    <property type="match status" value="1"/>
</dbReference>
<evidence type="ECO:0000313" key="5">
    <source>
        <dbReference type="Proteomes" id="UP000499080"/>
    </source>
</evidence>
<protein>
    <submittedName>
        <fullName evidence="4">Protein phosphatase 1 regulatory subunit 42</fullName>
    </submittedName>
</protein>
<evidence type="ECO:0000256" key="2">
    <source>
        <dbReference type="ARBA" id="ARBA00022737"/>
    </source>
</evidence>
<feature type="region of interest" description="Disordered" evidence="3">
    <location>
        <begin position="311"/>
        <end position="378"/>
    </location>
</feature>
<proteinExistence type="predicted"/>
<dbReference type="InterPro" id="IPR050836">
    <property type="entry name" value="SDS22/Internalin_LRR"/>
</dbReference>
<dbReference type="PANTHER" id="PTHR46652">
    <property type="entry name" value="LEUCINE-RICH REPEAT AND IQ DOMAIN-CONTAINING PROTEIN 1-RELATED"/>
    <property type="match status" value="1"/>
</dbReference>
<dbReference type="SUPFAM" id="SSF52058">
    <property type="entry name" value="L domain-like"/>
    <property type="match status" value="1"/>
</dbReference>
<dbReference type="Proteomes" id="UP000499080">
    <property type="component" value="Unassembled WGS sequence"/>
</dbReference>
<evidence type="ECO:0000256" key="1">
    <source>
        <dbReference type="ARBA" id="ARBA00022614"/>
    </source>
</evidence>
<name>A0A4Y2FK30_ARAVE</name>
<dbReference type="Pfam" id="PF14580">
    <property type="entry name" value="LRR_9"/>
    <property type="match status" value="1"/>
</dbReference>
<reference evidence="4 5" key="1">
    <citation type="journal article" date="2019" name="Sci. Rep.">
        <title>Orb-weaving spider Araneus ventricosus genome elucidates the spidroin gene catalogue.</title>
        <authorList>
            <person name="Kono N."/>
            <person name="Nakamura H."/>
            <person name="Ohtoshi R."/>
            <person name="Moran D.A.P."/>
            <person name="Shinohara A."/>
            <person name="Yoshida Y."/>
            <person name="Fujiwara M."/>
            <person name="Mori M."/>
            <person name="Tomita M."/>
            <person name="Arakawa K."/>
        </authorList>
    </citation>
    <scope>NUCLEOTIDE SEQUENCE [LARGE SCALE GENOMIC DNA]</scope>
</reference>
<accession>A0A4Y2FK30</accession>
<dbReference type="AlphaFoldDB" id="A0A4Y2FK30"/>
<dbReference type="PROSITE" id="PS51450">
    <property type="entry name" value="LRR"/>
    <property type="match status" value="4"/>
</dbReference>
<gene>
    <name evidence="4" type="primary">ppp1r42</name>
    <name evidence="4" type="ORF">AVEN_21107_1</name>
</gene>
<dbReference type="Gene3D" id="3.80.10.10">
    <property type="entry name" value="Ribonuclease Inhibitor"/>
    <property type="match status" value="2"/>
</dbReference>
<keyword evidence="2" id="KW-0677">Repeat</keyword>